<dbReference type="InterPro" id="IPR029068">
    <property type="entry name" value="Glyas_Bleomycin-R_OHBP_Dase"/>
</dbReference>
<dbReference type="InterPro" id="IPR004360">
    <property type="entry name" value="Glyas_Fos-R_dOase_dom"/>
</dbReference>
<proteinExistence type="predicted"/>
<feature type="domain" description="VOC" evidence="1">
    <location>
        <begin position="142"/>
        <end position="259"/>
    </location>
</feature>
<dbReference type="InterPro" id="IPR052164">
    <property type="entry name" value="Anthracycline_SecMetBiosynth"/>
</dbReference>
<evidence type="ECO:0000313" key="2">
    <source>
        <dbReference type="EMBL" id="MBE0366535.1"/>
    </source>
</evidence>
<accession>A0ABR9E6C0</accession>
<comment type="caution">
    <text evidence="2">The sequence shown here is derived from an EMBL/GenBank/DDBJ whole genome shotgun (WGS) entry which is preliminary data.</text>
</comment>
<evidence type="ECO:0000313" key="3">
    <source>
        <dbReference type="Proteomes" id="UP000615755"/>
    </source>
</evidence>
<dbReference type="Pfam" id="PF00903">
    <property type="entry name" value="Glyoxalase"/>
    <property type="match status" value="2"/>
</dbReference>
<gene>
    <name evidence="2" type="ORF">PAUR_a3558</name>
</gene>
<dbReference type="PANTHER" id="PTHR33993">
    <property type="entry name" value="GLYOXALASE-RELATED"/>
    <property type="match status" value="1"/>
</dbReference>
<name>A0ABR9E6C0_9GAMM</name>
<dbReference type="InterPro" id="IPR037523">
    <property type="entry name" value="VOC_core"/>
</dbReference>
<dbReference type="Proteomes" id="UP000615755">
    <property type="component" value="Unassembled WGS sequence"/>
</dbReference>
<dbReference type="PROSITE" id="PS51819">
    <property type="entry name" value="VOC"/>
    <property type="match status" value="2"/>
</dbReference>
<dbReference type="EMBL" id="AQGV01000009">
    <property type="protein sequence ID" value="MBE0366535.1"/>
    <property type="molecule type" value="Genomic_DNA"/>
</dbReference>
<protein>
    <recommendedName>
        <fullName evidence="1">VOC domain-containing protein</fullName>
    </recommendedName>
</protein>
<dbReference type="SUPFAM" id="SSF54593">
    <property type="entry name" value="Glyoxalase/Bleomycin resistance protein/Dihydroxybiphenyl dioxygenase"/>
    <property type="match status" value="2"/>
</dbReference>
<dbReference type="CDD" id="cd07247">
    <property type="entry name" value="SgaA_N_like"/>
    <property type="match status" value="2"/>
</dbReference>
<sequence>MPKVTSVTNNTFCWAELCSSDWSAAKTFYTELFNWQFDDQPIGDDYYYTMLQKDKDDIAAMYQMMQEQVDAQVQSHWLAYIAVENVDVLAVEAQSLGAHIIHGPHDVPGAGRMVMMSDPTGALVALWQAKEHSGCQRKLEFNVPYWHELASIDVAASTSFYTQLLGWKAEVMPMGESQYTLFSVNSEPVAGLMEMTSEWDESITPHWMIYFSVRSCDAMVAQAEQLAGTVCVPPTDIVQVGRFAVLSDPSGAVFSILESTSGDIIDSEQ</sequence>
<dbReference type="RefSeq" id="WP_192506044.1">
    <property type="nucleotide sequence ID" value="NZ_AQGV01000009.1"/>
</dbReference>
<feature type="domain" description="VOC" evidence="1">
    <location>
        <begin position="11"/>
        <end position="129"/>
    </location>
</feature>
<evidence type="ECO:0000259" key="1">
    <source>
        <dbReference type="PROSITE" id="PS51819"/>
    </source>
</evidence>
<dbReference type="Gene3D" id="3.10.180.10">
    <property type="entry name" value="2,3-Dihydroxybiphenyl 1,2-Dioxygenase, domain 1"/>
    <property type="match status" value="2"/>
</dbReference>
<dbReference type="PANTHER" id="PTHR33993:SF14">
    <property type="entry name" value="GB|AAF24581.1"/>
    <property type="match status" value="1"/>
</dbReference>
<organism evidence="2 3">
    <name type="scientific">Pseudoalteromonas aurantia 208</name>
    <dbReference type="NCBI Taxonomy" id="1314867"/>
    <lineage>
        <taxon>Bacteria</taxon>
        <taxon>Pseudomonadati</taxon>
        <taxon>Pseudomonadota</taxon>
        <taxon>Gammaproteobacteria</taxon>
        <taxon>Alteromonadales</taxon>
        <taxon>Pseudoalteromonadaceae</taxon>
        <taxon>Pseudoalteromonas</taxon>
    </lineage>
</organism>
<reference evidence="2 3" key="1">
    <citation type="submission" date="2015-03" db="EMBL/GenBank/DDBJ databases">
        <title>Genome sequence of Pseudoalteromonas aurantia.</title>
        <authorList>
            <person name="Xie B.-B."/>
            <person name="Rong J.-C."/>
            <person name="Qin Q.-L."/>
            <person name="Zhang Y.-Z."/>
        </authorList>
    </citation>
    <scope>NUCLEOTIDE SEQUENCE [LARGE SCALE GENOMIC DNA]</scope>
    <source>
        <strain evidence="2 3">208</strain>
    </source>
</reference>
<keyword evidence="3" id="KW-1185">Reference proteome</keyword>